<name>A0A2M8QBB2_9CHLR</name>
<evidence type="ECO:0000256" key="1">
    <source>
        <dbReference type="RuleBase" id="RU363015"/>
    </source>
</evidence>
<sequence length="238" mass="26416">MMNSAKSIPRQERKSPIQRMQLTFADHHAGLAWEVLRITAEFVQGFEFLSNLERTVTIFGSARLTEKDVYYGLAQELGRRLARAHYTVVTGGGPGIMEAGNRGATEAGGHSVGLNIQLPTEQKLNPYVKEGMGFQYFFSRKFMLDYSALAYVFFPGGYGTLDELFTILTLVQTGKSNGAVPIILVGREFWQPLLDWITGALAARRLIGPDDPALLHLTDDLDEVMRLIRAADDCADEV</sequence>
<comment type="caution">
    <text evidence="2">The sequence shown here is derived from an EMBL/GenBank/DDBJ whole genome shotgun (WGS) entry which is preliminary data.</text>
</comment>
<dbReference type="InterPro" id="IPR052341">
    <property type="entry name" value="LOG_family_nucleotidases"/>
</dbReference>
<protein>
    <recommendedName>
        <fullName evidence="1">Cytokinin riboside 5'-monophosphate phosphoribohydrolase</fullName>
        <ecNumber evidence="1">3.2.2.n1</ecNumber>
    </recommendedName>
</protein>
<dbReference type="Pfam" id="PF03641">
    <property type="entry name" value="Lysine_decarbox"/>
    <property type="match status" value="1"/>
</dbReference>
<dbReference type="Proteomes" id="UP000230790">
    <property type="component" value="Unassembled WGS sequence"/>
</dbReference>
<dbReference type="EC" id="3.2.2.n1" evidence="1"/>
<dbReference type="SUPFAM" id="SSF102405">
    <property type="entry name" value="MCP/YpsA-like"/>
    <property type="match status" value="1"/>
</dbReference>
<gene>
    <name evidence="2" type="ORF">CUN48_10520</name>
</gene>
<evidence type="ECO:0000313" key="3">
    <source>
        <dbReference type="Proteomes" id="UP000230790"/>
    </source>
</evidence>
<dbReference type="InterPro" id="IPR031100">
    <property type="entry name" value="LOG_fam"/>
</dbReference>
<dbReference type="GO" id="GO:0005829">
    <property type="term" value="C:cytosol"/>
    <property type="evidence" value="ECO:0007669"/>
    <property type="project" value="TreeGrafter"/>
</dbReference>
<dbReference type="EMBL" id="PGTN01000069">
    <property type="protein sequence ID" value="PJF47082.1"/>
    <property type="molecule type" value="Genomic_DNA"/>
</dbReference>
<keyword evidence="1" id="KW-0378">Hydrolase</keyword>
<dbReference type="Gene3D" id="3.40.50.450">
    <property type="match status" value="1"/>
</dbReference>
<organism evidence="2 3">
    <name type="scientific">Candidatus Thermofonsia Clade 3 bacterium</name>
    <dbReference type="NCBI Taxonomy" id="2364212"/>
    <lineage>
        <taxon>Bacteria</taxon>
        <taxon>Bacillati</taxon>
        <taxon>Chloroflexota</taxon>
        <taxon>Candidatus Thermofontia</taxon>
        <taxon>Candidatus Thermofonsia Clade 3</taxon>
    </lineage>
</organism>
<comment type="similarity">
    <text evidence="1">Belongs to the LOG family.</text>
</comment>
<keyword evidence="1" id="KW-0203">Cytokinin biosynthesis</keyword>
<reference evidence="2 3" key="1">
    <citation type="submission" date="2017-11" db="EMBL/GenBank/DDBJ databases">
        <title>Evolution of Phototrophy in the Chloroflexi Phylum Driven by Horizontal Gene Transfer.</title>
        <authorList>
            <person name="Ward L.M."/>
            <person name="Hemp J."/>
            <person name="Shih P.M."/>
            <person name="Mcglynn S.E."/>
            <person name="Fischer W."/>
        </authorList>
    </citation>
    <scope>NUCLEOTIDE SEQUENCE [LARGE SCALE GENOMIC DNA]</scope>
    <source>
        <strain evidence="2">JP3_7</strain>
    </source>
</reference>
<accession>A0A2M8QBB2</accession>
<proteinExistence type="inferred from homology"/>
<evidence type="ECO:0000313" key="2">
    <source>
        <dbReference type="EMBL" id="PJF47082.1"/>
    </source>
</evidence>
<dbReference type="PANTHER" id="PTHR43393">
    <property type="entry name" value="CYTOKININ RIBOSIDE 5'-MONOPHOSPHATE PHOSPHORIBOHYDROLASE"/>
    <property type="match status" value="1"/>
</dbReference>
<dbReference type="NCBIfam" id="TIGR00730">
    <property type="entry name" value="Rossman fold protein, TIGR00730 family"/>
    <property type="match status" value="1"/>
</dbReference>
<dbReference type="GO" id="GO:0009691">
    <property type="term" value="P:cytokinin biosynthetic process"/>
    <property type="evidence" value="ECO:0007669"/>
    <property type="project" value="UniProtKB-UniRule"/>
</dbReference>
<dbReference type="PANTHER" id="PTHR43393:SF3">
    <property type="entry name" value="LYSINE DECARBOXYLASE-LIKE PROTEIN"/>
    <property type="match status" value="1"/>
</dbReference>
<dbReference type="InterPro" id="IPR005269">
    <property type="entry name" value="LOG"/>
</dbReference>
<dbReference type="GO" id="GO:0016787">
    <property type="term" value="F:hydrolase activity"/>
    <property type="evidence" value="ECO:0007669"/>
    <property type="project" value="UniProtKB-KW"/>
</dbReference>
<dbReference type="AlphaFoldDB" id="A0A2M8QBB2"/>